<dbReference type="EMBL" id="CAJSLV010000060">
    <property type="protein sequence ID" value="CAG6395212.1"/>
    <property type="molecule type" value="Genomic_DNA"/>
</dbReference>
<accession>A0A9W4GRX3</accession>
<dbReference type="Proteomes" id="UP001152519">
    <property type="component" value="Unassembled WGS sequence"/>
</dbReference>
<evidence type="ECO:0000313" key="1">
    <source>
        <dbReference type="EMBL" id="CAG6395212.1"/>
    </source>
</evidence>
<keyword evidence="2" id="KW-1185">Reference proteome</keyword>
<gene>
    <name evidence="1" type="ORF">SCOCK_300021</name>
</gene>
<sequence length="159" mass="18316">MQLPYRMAPVDEYLELARYRHPAVVPVRHEHLWDRRRPGRSRPADRLVAHLLLRPLPGLLVRLHAVCRHRHVVQRYSGGVLDPLTVPFERPLRILRMPITSSTLVRAYLPWPPCCRMPRLTQRSGGDDDHPGMMITCALETRLPGRVEHVRDAAPAADE</sequence>
<organism evidence="1 2">
    <name type="scientific">Actinacidiphila cocklensis</name>
    <dbReference type="NCBI Taxonomy" id="887465"/>
    <lineage>
        <taxon>Bacteria</taxon>
        <taxon>Bacillati</taxon>
        <taxon>Actinomycetota</taxon>
        <taxon>Actinomycetes</taxon>
        <taxon>Kitasatosporales</taxon>
        <taxon>Streptomycetaceae</taxon>
        <taxon>Actinacidiphila</taxon>
    </lineage>
</organism>
<protein>
    <submittedName>
        <fullName evidence="1">Uncharacterized protein</fullName>
    </submittedName>
</protein>
<dbReference type="AlphaFoldDB" id="A0A9W4GRX3"/>
<comment type="caution">
    <text evidence="1">The sequence shown here is derived from an EMBL/GenBank/DDBJ whole genome shotgun (WGS) entry which is preliminary data.</text>
</comment>
<proteinExistence type="predicted"/>
<reference evidence="1" key="1">
    <citation type="submission" date="2021-05" db="EMBL/GenBank/DDBJ databases">
        <authorList>
            <person name="Arsene-Ploetze F."/>
        </authorList>
    </citation>
    <scope>NUCLEOTIDE SEQUENCE</scope>
    <source>
        <strain evidence="1">DSM 42138</strain>
    </source>
</reference>
<evidence type="ECO:0000313" key="2">
    <source>
        <dbReference type="Proteomes" id="UP001152519"/>
    </source>
</evidence>
<name>A0A9W4GRX3_9ACTN</name>